<evidence type="ECO:0000313" key="4">
    <source>
        <dbReference type="EMBL" id="QEU08123.1"/>
    </source>
</evidence>
<dbReference type="Proteomes" id="UP000324507">
    <property type="component" value="Chromosome"/>
</dbReference>
<dbReference type="RefSeq" id="WP_028718290.1">
    <property type="nucleotide sequence ID" value="NZ_CALTWI010000031.1"/>
</dbReference>
<dbReference type="EMBL" id="CP044081">
    <property type="protein sequence ID" value="QEU08123.1"/>
    <property type="molecule type" value="Genomic_DNA"/>
</dbReference>
<evidence type="ECO:0000256" key="1">
    <source>
        <dbReference type="SAM" id="Phobius"/>
    </source>
</evidence>
<evidence type="ECO:0000313" key="6">
    <source>
        <dbReference type="Proteomes" id="UP000272010"/>
    </source>
</evidence>
<gene>
    <name evidence="2" type="ORF">A6J80_14890</name>
    <name evidence="4" type="ORF">FOB51_08990</name>
    <name evidence="3" type="ORF">PY32053_00660</name>
</gene>
<keyword evidence="1" id="KW-0472">Membrane</keyword>
<evidence type="ECO:0000313" key="2">
    <source>
        <dbReference type="EMBL" id="ARC37483.1"/>
    </source>
</evidence>
<evidence type="ECO:0000313" key="5">
    <source>
        <dbReference type="Proteomes" id="UP000191257"/>
    </source>
</evidence>
<keyword evidence="1" id="KW-1133">Transmembrane helix</keyword>
<dbReference type="Pfam" id="PF11003">
    <property type="entry name" value="DUF2842"/>
    <property type="match status" value="1"/>
</dbReference>
<reference evidence="6" key="4">
    <citation type="submission" date="2018-07" db="EMBL/GenBank/DDBJ databases">
        <title>Genome Structure of the Opportunistic Pathogen Paracoccus yeei (Alphaproteobacteria) and Identification of Putative Virulence Factors.</title>
        <authorList>
            <person name="Lasek R."/>
            <person name="Szuplewska M."/>
            <person name="Mitura M."/>
            <person name="Decewicz P."/>
            <person name="Chmielowska C."/>
            <person name="Pawlot A."/>
            <person name="Sentkowska D."/>
            <person name="Czarnecki J."/>
            <person name="Bartosik D."/>
        </authorList>
    </citation>
    <scope>NUCLEOTIDE SEQUENCE [LARGE SCALE GENOMIC DNA]</scope>
    <source>
        <strain evidence="6">CCUG 32053</strain>
    </source>
</reference>
<dbReference type="EMBL" id="CP031078">
    <property type="protein sequence ID" value="AYF00337.1"/>
    <property type="molecule type" value="Genomic_DNA"/>
</dbReference>
<keyword evidence="5" id="KW-1185">Reference proteome</keyword>
<name>A0A1V0GUF4_9RHOB</name>
<dbReference type="KEGG" id="pye:A6J80_14890"/>
<evidence type="ECO:0000313" key="3">
    <source>
        <dbReference type="EMBL" id="AYF00337.1"/>
    </source>
</evidence>
<dbReference type="Proteomes" id="UP000191257">
    <property type="component" value="Chromosome"/>
</dbReference>
<dbReference type="Proteomes" id="UP000272010">
    <property type="component" value="Chromosome"/>
</dbReference>
<dbReference type="EMBL" id="CP020442">
    <property type="protein sequence ID" value="ARC37483.1"/>
    <property type="molecule type" value="Genomic_DNA"/>
</dbReference>
<reference evidence="3" key="3">
    <citation type="journal article" date="2018" name="Front. Microbiol.">
        <title>Genome Structure of the Opportunistic Pathogen Paracoccus yeei (Alphaproteobacteria) and Identification of Putative Virulence Factors.</title>
        <authorList>
            <person name="Lasek R."/>
            <person name="Szuplewska M."/>
            <person name="Mitura M."/>
            <person name="Decewicz P."/>
            <person name="Chmielowska C."/>
            <person name="Pawlot A."/>
            <person name="Sentkowska D."/>
            <person name="Czarnecki J."/>
            <person name="Bartosik D."/>
        </authorList>
    </citation>
    <scope>NUCLEOTIDE SEQUENCE</scope>
    <source>
        <strain evidence="3">CCUG 32053</strain>
    </source>
</reference>
<feature type="transmembrane region" description="Helical" evidence="1">
    <location>
        <begin position="38"/>
        <end position="57"/>
    </location>
</feature>
<dbReference type="InterPro" id="IPR021265">
    <property type="entry name" value="DUF2842"/>
</dbReference>
<reference evidence="5" key="1">
    <citation type="submission" date="2017-03" db="EMBL/GenBank/DDBJ databases">
        <title>FDA dAtabase for Regulatory Grade micrObial Sequences (FDA-ARGOS): Supporting development and validation of Infectious Disease Dx tests.</title>
        <authorList>
            <person name="Campos J."/>
            <person name="Goldberg B."/>
            <person name="Tallon L."/>
            <person name="Sadzewicz L."/>
            <person name="Sengamalay N."/>
            <person name="Ott S."/>
            <person name="Godinez A."/>
            <person name="Nagaraj S."/>
            <person name="Vyas G."/>
            <person name="Aluvathingal J."/>
            <person name="Nadendla S."/>
            <person name="Geyer C."/>
            <person name="Nandy P."/>
            <person name="Hobson J."/>
            <person name="Sichtig H."/>
        </authorList>
    </citation>
    <scope>NUCLEOTIDE SEQUENCE [LARGE SCALE GENOMIC DNA]</scope>
    <source>
        <strain evidence="5">FDAARGOS_252</strain>
    </source>
</reference>
<dbReference type="STRING" id="147645.A6J80_14890"/>
<feature type="transmembrane region" description="Helical" evidence="1">
    <location>
        <begin position="12"/>
        <end position="32"/>
    </location>
</feature>
<protein>
    <submittedName>
        <fullName evidence="2">DUF2842 domain-containing protein</fullName>
    </submittedName>
</protein>
<sequence>MDLKARKRWSLVVLLIGLPLYIVVAVTLMNWLDARFGRLPILAEFAVYVGLGVLWAFPFRRIFRGIGKGE</sequence>
<dbReference type="OrthoDB" id="7510023at2"/>
<keyword evidence="1" id="KW-0812">Transmembrane</keyword>
<organism evidence="2 5">
    <name type="scientific">Paracoccus yeei</name>
    <dbReference type="NCBI Taxonomy" id="147645"/>
    <lineage>
        <taxon>Bacteria</taxon>
        <taxon>Pseudomonadati</taxon>
        <taxon>Pseudomonadota</taxon>
        <taxon>Alphaproteobacteria</taxon>
        <taxon>Rhodobacterales</taxon>
        <taxon>Paracoccaceae</taxon>
        <taxon>Paracoccus</taxon>
    </lineage>
</organism>
<reference evidence="2" key="2">
    <citation type="submission" date="2017-12" db="EMBL/GenBank/DDBJ databases">
        <title>FDA dAtabase for Regulatory Grade micrObial Sequences (FDA-ARGOS): Supporting development and validation of Infectious Disease Dx tests.</title>
        <authorList>
            <person name="Campos J."/>
            <person name="Goldberg B."/>
            <person name="Tallon L."/>
            <person name="Sadzewicz L."/>
            <person name="Sengamalay N."/>
            <person name="Ott S."/>
            <person name="Godinez A."/>
            <person name="Nagaraj S."/>
            <person name="Vyas G."/>
            <person name="Aluvathingal J."/>
            <person name="Nadendla S."/>
            <person name="Geyer C."/>
            <person name="Nandy P."/>
            <person name="Hobson J."/>
            <person name="Sichtig H."/>
        </authorList>
    </citation>
    <scope>NUCLEOTIDE SEQUENCE</scope>
    <source>
        <strain evidence="2">FDAARGOS_252</strain>
    </source>
</reference>
<reference evidence="4 7" key="5">
    <citation type="submission" date="2019-09" db="EMBL/GenBank/DDBJ databases">
        <title>FDA dAtabase for Regulatory Grade micrObial Sequences (FDA-ARGOS): Supporting development and validation of Infectious Disease Dx tests.</title>
        <authorList>
            <person name="Sciortino C."/>
            <person name="Tallon L."/>
            <person name="Sadzewicz L."/>
            <person name="Vavikolanu K."/>
            <person name="Mehta A."/>
            <person name="Aluvathingal J."/>
            <person name="Nadendla S."/>
            <person name="Nandy P."/>
            <person name="Geyer C."/>
            <person name="Yan Y."/>
            <person name="Sichtig H."/>
        </authorList>
    </citation>
    <scope>NUCLEOTIDE SEQUENCE [LARGE SCALE GENOMIC DNA]</scope>
    <source>
        <strain evidence="4 7">FDAARGOS_643</strain>
    </source>
</reference>
<proteinExistence type="predicted"/>
<dbReference type="AlphaFoldDB" id="A0A1V0GUF4"/>
<evidence type="ECO:0000313" key="7">
    <source>
        <dbReference type="Proteomes" id="UP000324507"/>
    </source>
</evidence>
<accession>A0A1V0GUF4</accession>
<dbReference type="eggNOG" id="ENOG5032YIT">
    <property type="taxonomic scope" value="Bacteria"/>
</dbReference>